<gene>
    <name evidence="3" type="ORF">DB32_002939</name>
</gene>
<evidence type="ECO:0008006" key="5">
    <source>
        <dbReference type="Google" id="ProtNLM"/>
    </source>
</evidence>
<sequence>MSEAAVRTEDEALSSAEVPSTTSSVGSRTAATAEAALRSVSGGLQEATRRFDAEREDWQRFLARSELPDVRGEDPIAELAVRVDREADFWRSVAVRAMRPGASRSIAIGATLVGLTGGLGLSLLGGIRGLFGTDATAGQLWAAAGALALGVALALAAAAWLDRTAARAAGEALARADAAEKRLQRIAALLALRRADASAFRDALERLERG</sequence>
<evidence type="ECO:0000313" key="3">
    <source>
        <dbReference type="EMBL" id="AKF05790.1"/>
    </source>
</evidence>
<feature type="region of interest" description="Disordered" evidence="1">
    <location>
        <begin position="1"/>
        <end position="30"/>
    </location>
</feature>
<evidence type="ECO:0000313" key="4">
    <source>
        <dbReference type="Proteomes" id="UP000034883"/>
    </source>
</evidence>
<keyword evidence="2" id="KW-0812">Transmembrane</keyword>
<dbReference type="EMBL" id="CP011125">
    <property type="protein sequence ID" value="AKF05790.1"/>
    <property type="molecule type" value="Genomic_DNA"/>
</dbReference>
<feature type="compositionally biased region" description="Polar residues" evidence="1">
    <location>
        <begin position="17"/>
        <end position="30"/>
    </location>
</feature>
<dbReference type="Proteomes" id="UP000034883">
    <property type="component" value="Chromosome"/>
</dbReference>
<keyword evidence="2" id="KW-1133">Transmembrane helix</keyword>
<feature type="transmembrane region" description="Helical" evidence="2">
    <location>
        <begin position="106"/>
        <end position="127"/>
    </location>
</feature>
<evidence type="ECO:0000256" key="2">
    <source>
        <dbReference type="SAM" id="Phobius"/>
    </source>
</evidence>
<dbReference type="OrthoDB" id="5514619at2"/>
<keyword evidence="4" id="KW-1185">Reference proteome</keyword>
<reference evidence="3 4" key="1">
    <citation type="submission" date="2015-03" db="EMBL/GenBank/DDBJ databases">
        <title>Genome assembly of Sandaracinus amylolyticus DSM 53668.</title>
        <authorList>
            <person name="Sharma G."/>
            <person name="Subramanian S."/>
        </authorList>
    </citation>
    <scope>NUCLEOTIDE SEQUENCE [LARGE SCALE GENOMIC DNA]</scope>
    <source>
        <strain evidence="3 4">DSM 53668</strain>
    </source>
</reference>
<protein>
    <recommendedName>
        <fullName evidence="5">Transmembrane protein</fullName>
    </recommendedName>
</protein>
<dbReference type="STRING" id="927083.DB32_002939"/>
<dbReference type="AlphaFoldDB" id="A0A0F6W2R5"/>
<feature type="transmembrane region" description="Helical" evidence="2">
    <location>
        <begin position="139"/>
        <end position="161"/>
    </location>
</feature>
<accession>A0A0F6W2R5</accession>
<organism evidence="3 4">
    <name type="scientific">Sandaracinus amylolyticus</name>
    <dbReference type="NCBI Taxonomy" id="927083"/>
    <lineage>
        <taxon>Bacteria</taxon>
        <taxon>Pseudomonadati</taxon>
        <taxon>Myxococcota</taxon>
        <taxon>Polyangia</taxon>
        <taxon>Polyangiales</taxon>
        <taxon>Sandaracinaceae</taxon>
        <taxon>Sandaracinus</taxon>
    </lineage>
</organism>
<keyword evidence="2" id="KW-0472">Membrane</keyword>
<dbReference type="RefSeq" id="WP_053233020.1">
    <property type="nucleotide sequence ID" value="NZ_CP011125.1"/>
</dbReference>
<feature type="compositionally biased region" description="Basic and acidic residues" evidence="1">
    <location>
        <begin position="1"/>
        <end position="10"/>
    </location>
</feature>
<evidence type="ECO:0000256" key="1">
    <source>
        <dbReference type="SAM" id="MobiDB-lite"/>
    </source>
</evidence>
<dbReference type="KEGG" id="samy:DB32_002939"/>
<proteinExistence type="predicted"/>
<name>A0A0F6W2R5_9BACT</name>